<dbReference type="GO" id="GO:0016787">
    <property type="term" value="F:hydrolase activity"/>
    <property type="evidence" value="ECO:0007669"/>
    <property type="project" value="UniProtKB-KW"/>
</dbReference>
<dbReference type="InterPro" id="IPR050266">
    <property type="entry name" value="AB_hydrolase_sf"/>
</dbReference>
<dbReference type="PANTHER" id="PTHR43798">
    <property type="entry name" value="MONOACYLGLYCEROL LIPASE"/>
    <property type="match status" value="1"/>
</dbReference>
<dbReference type="InterPro" id="IPR029058">
    <property type="entry name" value="AB_hydrolase_fold"/>
</dbReference>
<evidence type="ECO:0000313" key="2">
    <source>
        <dbReference type="EMBL" id="MDO9712996.1"/>
    </source>
</evidence>
<proteinExistence type="predicted"/>
<dbReference type="SUPFAM" id="SSF53474">
    <property type="entry name" value="alpha/beta-Hydrolases"/>
    <property type="match status" value="1"/>
</dbReference>
<name>A0ABT9EA11_9PROT</name>
<evidence type="ECO:0000259" key="1">
    <source>
        <dbReference type="Pfam" id="PF00561"/>
    </source>
</evidence>
<protein>
    <submittedName>
        <fullName evidence="2">Alpha/beta hydrolase</fullName>
    </submittedName>
</protein>
<dbReference type="Gene3D" id="3.40.50.1820">
    <property type="entry name" value="alpha/beta hydrolase"/>
    <property type="match status" value="1"/>
</dbReference>
<dbReference type="Pfam" id="PF00561">
    <property type="entry name" value="Abhydrolase_1"/>
    <property type="match status" value="1"/>
</dbReference>
<comment type="caution">
    <text evidence="2">The sequence shown here is derived from an EMBL/GenBank/DDBJ whole genome shotgun (WGS) entry which is preliminary data.</text>
</comment>
<dbReference type="EMBL" id="JAUTWS010000065">
    <property type="protein sequence ID" value="MDO9712996.1"/>
    <property type="molecule type" value="Genomic_DNA"/>
</dbReference>
<keyword evidence="3" id="KW-1185">Reference proteome</keyword>
<reference evidence="2 3" key="1">
    <citation type="submission" date="2023-08" db="EMBL/GenBank/DDBJ databases">
        <title>The draft genome sequence of Paracraurococcus sp. LOR1-02.</title>
        <authorList>
            <person name="Kingkaew E."/>
            <person name="Tanasupawat S."/>
        </authorList>
    </citation>
    <scope>NUCLEOTIDE SEQUENCE [LARGE SCALE GENOMIC DNA]</scope>
    <source>
        <strain evidence="2 3">LOR1-02</strain>
    </source>
</reference>
<dbReference type="RefSeq" id="WP_305107855.1">
    <property type="nucleotide sequence ID" value="NZ_JAUTWS010000065.1"/>
</dbReference>
<evidence type="ECO:0000313" key="3">
    <source>
        <dbReference type="Proteomes" id="UP001243009"/>
    </source>
</evidence>
<gene>
    <name evidence="2" type="ORF">Q7A36_32005</name>
</gene>
<accession>A0ABT9EA11</accession>
<dbReference type="PANTHER" id="PTHR43798:SF33">
    <property type="entry name" value="HYDROLASE, PUTATIVE (AFU_ORTHOLOGUE AFUA_2G14860)-RELATED"/>
    <property type="match status" value="1"/>
</dbReference>
<feature type="domain" description="AB hydrolase-1" evidence="1">
    <location>
        <begin position="30"/>
        <end position="149"/>
    </location>
</feature>
<sequence length="282" mass="30059">MTPPRQRRISARDGLRLSAMDWDGPREAVPLLCLSGIARSSLDFHGVAERFCGTRRVVALDYAGHGESERAADPRRYGPERAIADVLDAMAALGLHRVALLGTSFGGILGMALGTLRPGVLAGLALNDTGPRLQSPGLDGIRDLIGRDPAFGSLAEAVAFLRPRLPPLGIAEDGWEEVADRTFARGADGRWHPRWDIRIADILPRPGDAAPDLWRFFHALPPMPSLLIRGEASAVLSEATACEMQAARPSMALCALPGIGHAPRLQEPASIAAIDAWLAAIG</sequence>
<keyword evidence="2" id="KW-0378">Hydrolase</keyword>
<organism evidence="2 3">
    <name type="scientific">Paracraurococcus lichenis</name>
    <dbReference type="NCBI Taxonomy" id="3064888"/>
    <lineage>
        <taxon>Bacteria</taxon>
        <taxon>Pseudomonadati</taxon>
        <taxon>Pseudomonadota</taxon>
        <taxon>Alphaproteobacteria</taxon>
        <taxon>Acetobacterales</taxon>
        <taxon>Roseomonadaceae</taxon>
        <taxon>Paracraurococcus</taxon>
    </lineage>
</organism>
<dbReference type="InterPro" id="IPR000073">
    <property type="entry name" value="AB_hydrolase_1"/>
</dbReference>
<dbReference type="Proteomes" id="UP001243009">
    <property type="component" value="Unassembled WGS sequence"/>
</dbReference>